<feature type="non-terminal residue" evidence="2">
    <location>
        <position position="1"/>
    </location>
</feature>
<proteinExistence type="predicted"/>
<name>A0A5N6VKR7_9EURO</name>
<feature type="transmembrane region" description="Helical" evidence="1">
    <location>
        <begin position="47"/>
        <end position="70"/>
    </location>
</feature>
<keyword evidence="1" id="KW-0812">Transmembrane</keyword>
<organism evidence="2 3">
    <name type="scientific">Aspergillus transmontanensis</name>
    <dbReference type="NCBI Taxonomy" id="1034304"/>
    <lineage>
        <taxon>Eukaryota</taxon>
        <taxon>Fungi</taxon>
        <taxon>Dikarya</taxon>
        <taxon>Ascomycota</taxon>
        <taxon>Pezizomycotina</taxon>
        <taxon>Eurotiomycetes</taxon>
        <taxon>Eurotiomycetidae</taxon>
        <taxon>Eurotiales</taxon>
        <taxon>Aspergillaceae</taxon>
        <taxon>Aspergillus</taxon>
        <taxon>Aspergillus subgen. Circumdati</taxon>
    </lineage>
</organism>
<dbReference type="Proteomes" id="UP000325433">
    <property type="component" value="Unassembled WGS sequence"/>
</dbReference>
<sequence>MFYVAIGSARWVYMIDLLIRGAKSSLRHIHHHYYLLSFSLSSLQRCLIFLFIPIKFLVDQIIAFPLCLFLRSRSRFLLSSILKSPQWKVSRRAVAVSLSSTPRYQFPVHFFNSLL</sequence>
<evidence type="ECO:0000313" key="2">
    <source>
        <dbReference type="EMBL" id="KAE8309001.1"/>
    </source>
</evidence>
<evidence type="ECO:0000256" key="1">
    <source>
        <dbReference type="SAM" id="Phobius"/>
    </source>
</evidence>
<keyword evidence="1" id="KW-1133">Transmembrane helix</keyword>
<keyword evidence="1" id="KW-0472">Membrane</keyword>
<accession>A0A5N6VKR7</accession>
<keyword evidence="3" id="KW-1185">Reference proteome</keyword>
<reference evidence="3" key="1">
    <citation type="submission" date="2019-04" db="EMBL/GenBank/DDBJ databases">
        <title>Friends and foes A comparative genomics studyof 23 Aspergillus species from section Flavi.</title>
        <authorList>
            <consortium name="DOE Joint Genome Institute"/>
            <person name="Kjaerbolling I."/>
            <person name="Vesth T."/>
            <person name="Frisvad J.C."/>
            <person name="Nybo J.L."/>
            <person name="Theobald S."/>
            <person name="Kildgaard S."/>
            <person name="Isbrandt T."/>
            <person name="Kuo A."/>
            <person name="Sato A."/>
            <person name="Lyhne E.K."/>
            <person name="Kogle M.E."/>
            <person name="Wiebenga A."/>
            <person name="Kun R.S."/>
            <person name="Lubbers R.J."/>
            <person name="Makela M.R."/>
            <person name="Barry K."/>
            <person name="Chovatia M."/>
            <person name="Clum A."/>
            <person name="Daum C."/>
            <person name="Haridas S."/>
            <person name="He G."/>
            <person name="LaButti K."/>
            <person name="Lipzen A."/>
            <person name="Mondo S."/>
            <person name="Riley R."/>
            <person name="Salamov A."/>
            <person name="Simmons B.A."/>
            <person name="Magnuson J.K."/>
            <person name="Henrissat B."/>
            <person name="Mortensen U.H."/>
            <person name="Larsen T.O."/>
            <person name="Devries R.P."/>
            <person name="Grigoriev I.V."/>
            <person name="Machida M."/>
            <person name="Baker S.E."/>
            <person name="Andersen M.R."/>
        </authorList>
    </citation>
    <scope>NUCLEOTIDE SEQUENCE [LARGE SCALE GENOMIC DNA]</scope>
    <source>
        <strain evidence="3">CBS 130015</strain>
    </source>
</reference>
<dbReference type="AlphaFoldDB" id="A0A5N6VKR7"/>
<protein>
    <submittedName>
        <fullName evidence="2">Uncharacterized protein</fullName>
    </submittedName>
</protein>
<dbReference type="EMBL" id="ML738374">
    <property type="protein sequence ID" value="KAE8309001.1"/>
    <property type="molecule type" value="Genomic_DNA"/>
</dbReference>
<evidence type="ECO:0000313" key="3">
    <source>
        <dbReference type="Proteomes" id="UP000325433"/>
    </source>
</evidence>
<gene>
    <name evidence="2" type="ORF">BDV41DRAFT_549571</name>
</gene>